<dbReference type="GO" id="GO:0016705">
    <property type="term" value="F:oxidoreductase activity, acting on paired donors, with incorporation or reduction of molecular oxygen"/>
    <property type="evidence" value="ECO:0007669"/>
    <property type="project" value="InterPro"/>
</dbReference>
<comment type="cofactor">
    <cofactor evidence="1 8">
        <name>heme</name>
        <dbReference type="ChEBI" id="CHEBI:30413"/>
    </cofactor>
</comment>
<dbReference type="EMBL" id="LEKV01001927">
    <property type="protein sequence ID" value="KVI04738.1"/>
    <property type="molecule type" value="Genomic_DNA"/>
</dbReference>
<dbReference type="Gramene" id="KVI04738">
    <property type="protein sequence ID" value="KVI04738"/>
    <property type="gene ID" value="Ccrd_016939"/>
</dbReference>
<protein>
    <submittedName>
        <fullName evidence="11">Cytochrome P450</fullName>
    </submittedName>
</protein>
<keyword evidence="7 9" id="KW-0503">Monooxygenase</keyword>
<evidence type="ECO:0000256" key="7">
    <source>
        <dbReference type="ARBA" id="ARBA00023033"/>
    </source>
</evidence>
<dbReference type="Pfam" id="PF00067">
    <property type="entry name" value="p450"/>
    <property type="match status" value="1"/>
</dbReference>
<evidence type="ECO:0000256" key="3">
    <source>
        <dbReference type="ARBA" id="ARBA00022617"/>
    </source>
</evidence>
<keyword evidence="3 8" id="KW-0349">Heme</keyword>
<dbReference type="PROSITE" id="PS00086">
    <property type="entry name" value="CYTOCHROME_P450"/>
    <property type="match status" value="1"/>
</dbReference>
<dbReference type="STRING" id="59895.A0A118K2Q3"/>
<dbReference type="InterPro" id="IPR036396">
    <property type="entry name" value="Cyt_P450_sf"/>
</dbReference>
<evidence type="ECO:0000256" key="9">
    <source>
        <dbReference type="RuleBase" id="RU000461"/>
    </source>
</evidence>
<keyword evidence="12" id="KW-1185">Reference proteome</keyword>
<feature type="transmembrane region" description="Helical" evidence="10">
    <location>
        <begin position="491"/>
        <end position="524"/>
    </location>
</feature>
<name>A0A118K2Q3_CYNCS</name>
<gene>
    <name evidence="11" type="ORF">Ccrd_016939</name>
</gene>
<dbReference type="GO" id="GO:0005506">
    <property type="term" value="F:iron ion binding"/>
    <property type="evidence" value="ECO:0007669"/>
    <property type="project" value="InterPro"/>
</dbReference>
<dbReference type="AlphaFoldDB" id="A0A118K2Q3"/>
<dbReference type="FunFam" id="1.10.630.10:FF:000126">
    <property type="entry name" value="Predicted protein"/>
    <property type="match status" value="1"/>
</dbReference>
<dbReference type="OMA" id="NETHIWE"/>
<proteinExistence type="inferred from homology"/>
<evidence type="ECO:0000256" key="8">
    <source>
        <dbReference type="PIRSR" id="PIRSR602401-1"/>
    </source>
</evidence>
<dbReference type="PANTHER" id="PTHR47950:SF49">
    <property type="entry name" value="CYTOCHROME P450"/>
    <property type="match status" value="1"/>
</dbReference>
<comment type="caution">
    <text evidence="11">The sequence shown here is derived from an EMBL/GenBank/DDBJ whole genome shotgun (WGS) entry which is preliminary data.</text>
</comment>
<evidence type="ECO:0000313" key="12">
    <source>
        <dbReference type="Proteomes" id="UP000243975"/>
    </source>
</evidence>
<organism evidence="11 12">
    <name type="scientific">Cynara cardunculus var. scolymus</name>
    <name type="common">Globe artichoke</name>
    <name type="synonym">Cynara scolymus</name>
    <dbReference type="NCBI Taxonomy" id="59895"/>
    <lineage>
        <taxon>Eukaryota</taxon>
        <taxon>Viridiplantae</taxon>
        <taxon>Streptophyta</taxon>
        <taxon>Embryophyta</taxon>
        <taxon>Tracheophyta</taxon>
        <taxon>Spermatophyta</taxon>
        <taxon>Magnoliopsida</taxon>
        <taxon>eudicotyledons</taxon>
        <taxon>Gunneridae</taxon>
        <taxon>Pentapetalae</taxon>
        <taxon>asterids</taxon>
        <taxon>campanulids</taxon>
        <taxon>Asterales</taxon>
        <taxon>Asteraceae</taxon>
        <taxon>Carduoideae</taxon>
        <taxon>Cardueae</taxon>
        <taxon>Carduinae</taxon>
        <taxon>Cynara</taxon>
    </lineage>
</organism>
<reference evidence="11 12" key="1">
    <citation type="journal article" date="2016" name="Sci. Rep.">
        <title>The genome sequence of the outbreeding globe artichoke constructed de novo incorporating a phase-aware low-pass sequencing strategy of F1 progeny.</title>
        <authorList>
            <person name="Scaglione D."/>
            <person name="Reyes-Chin-Wo S."/>
            <person name="Acquadro A."/>
            <person name="Froenicke L."/>
            <person name="Portis E."/>
            <person name="Beitel C."/>
            <person name="Tirone M."/>
            <person name="Mauro R."/>
            <person name="Lo Monaco A."/>
            <person name="Mauromicale G."/>
            <person name="Faccioli P."/>
            <person name="Cattivelli L."/>
            <person name="Rieseberg L."/>
            <person name="Michelmore R."/>
            <person name="Lanteri S."/>
        </authorList>
    </citation>
    <scope>NUCLEOTIDE SEQUENCE [LARGE SCALE GENOMIC DNA]</scope>
    <source>
        <strain evidence="11">2C</strain>
    </source>
</reference>
<comment type="similarity">
    <text evidence="2 9">Belongs to the cytochrome P450 family.</text>
</comment>
<keyword evidence="10" id="KW-0472">Membrane</keyword>
<sequence length="532" mass="60461">MDVIVCLREIMFSSPFILFALLFLLFILIKLVSFRKLENLPPGPPKWPIIGNLHQLGEKPHVTVTKFAKEYGPLISLHLGKQLLVVATSPEAAMGILKTQDRVLSSRMVPSAFNHNSLLPYSLIWSECNQSWKTLRTICRAEMFSNKAIESHSRLREEKVGDMLDFLRSKQGQMVNIGEVVYTTVLNSISGIIFSKDLLDLKDENEACGGLKKSLDKVLEQVGKTDLSDFYPIFRSLDLQGISKGFTKHSKELFSVWEVMTKERRSQIASSTWSPEHARSFLDRLIENEFSNDQINQLLNELFIAGTDTTTTTVEWAMAELLRNKEARSKLEQELRKEINSDKITESQISKLSYLQACIKETLRLHAPAPFLIPHRAIQTCEVMGYTIPENSELFINIWGMGRDPKIWDDPLSFKPERFLGANLDFISQDFKFIPFGAGRRMCPGLPSAIKSIELILATLIHGFNWVLPNGEDLMKLDMNDKFGVIENRNLVVHAVTIVEVLVILSCVFALVILVYLAVFIHYMHILDHPLP</sequence>
<dbReference type="Proteomes" id="UP000243975">
    <property type="component" value="Unassembled WGS sequence"/>
</dbReference>
<dbReference type="SUPFAM" id="SSF48264">
    <property type="entry name" value="Cytochrome P450"/>
    <property type="match status" value="1"/>
</dbReference>
<dbReference type="PANTHER" id="PTHR47950">
    <property type="entry name" value="CYTOCHROME P450, FAMILY 76, SUBFAMILY C, POLYPEPTIDE 5-RELATED"/>
    <property type="match status" value="1"/>
</dbReference>
<evidence type="ECO:0000256" key="10">
    <source>
        <dbReference type="SAM" id="Phobius"/>
    </source>
</evidence>
<dbReference type="PRINTS" id="PR00385">
    <property type="entry name" value="P450"/>
</dbReference>
<evidence type="ECO:0000256" key="4">
    <source>
        <dbReference type="ARBA" id="ARBA00022723"/>
    </source>
</evidence>
<keyword evidence="4 8" id="KW-0479">Metal-binding</keyword>
<keyword evidence="6 8" id="KW-0408">Iron</keyword>
<feature type="transmembrane region" description="Helical" evidence="10">
    <location>
        <begin position="12"/>
        <end position="32"/>
    </location>
</feature>
<accession>A0A118K2Q3</accession>
<feature type="binding site" description="axial binding residue" evidence="8">
    <location>
        <position position="443"/>
    </location>
    <ligand>
        <name>heme</name>
        <dbReference type="ChEBI" id="CHEBI:30413"/>
    </ligand>
    <ligandPart>
        <name>Fe</name>
        <dbReference type="ChEBI" id="CHEBI:18248"/>
    </ligandPart>
</feature>
<evidence type="ECO:0000256" key="6">
    <source>
        <dbReference type="ARBA" id="ARBA00023004"/>
    </source>
</evidence>
<keyword evidence="5 9" id="KW-0560">Oxidoreductase</keyword>
<dbReference type="Gene3D" id="1.10.630.10">
    <property type="entry name" value="Cytochrome P450"/>
    <property type="match status" value="1"/>
</dbReference>
<dbReference type="GO" id="GO:0004497">
    <property type="term" value="F:monooxygenase activity"/>
    <property type="evidence" value="ECO:0007669"/>
    <property type="project" value="UniProtKB-KW"/>
</dbReference>
<evidence type="ECO:0000313" key="11">
    <source>
        <dbReference type="EMBL" id="KVI04738.1"/>
    </source>
</evidence>
<evidence type="ECO:0000256" key="5">
    <source>
        <dbReference type="ARBA" id="ARBA00023002"/>
    </source>
</evidence>
<dbReference type="PRINTS" id="PR00463">
    <property type="entry name" value="EP450I"/>
</dbReference>
<keyword evidence="10" id="KW-1133">Transmembrane helix</keyword>
<evidence type="ECO:0000256" key="2">
    <source>
        <dbReference type="ARBA" id="ARBA00010617"/>
    </source>
</evidence>
<dbReference type="InterPro" id="IPR017972">
    <property type="entry name" value="Cyt_P450_CS"/>
</dbReference>
<dbReference type="InterPro" id="IPR001128">
    <property type="entry name" value="Cyt_P450"/>
</dbReference>
<keyword evidence="10" id="KW-0812">Transmembrane</keyword>
<dbReference type="InterPro" id="IPR002401">
    <property type="entry name" value="Cyt_P450_E_grp-I"/>
</dbReference>
<dbReference type="GO" id="GO:0020037">
    <property type="term" value="F:heme binding"/>
    <property type="evidence" value="ECO:0007669"/>
    <property type="project" value="InterPro"/>
</dbReference>
<evidence type="ECO:0000256" key="1">
    <source>
        <dbReference type="ARBA" id="ARBA00001971"/>
    </source>
</evidence>